<dbReference type="Pfam" id="PF00593">
    <property type="entry name" value="TonB_dep_Rec_b-barrel"/>
    <property type="match status" value="1"/>
</dbReference>
<keyword evidence="3" id="KW-0732">Signal</keyword>
<dbReference type="InterPro" id="IPR012910">
    <property type="entry name" value="Plug_dom"/>
</dbReference>
<feature type="domain" description="TonB-dependent receptor plug" evidence="5">
    <location>
        <begin position="67"/>
        <end position="159"/>
    </location>
</feature>
<evidence type="ECO:0000256" key="3">
    <source>
        <dbReference type="SAM" id="SignalP"/>
    </source>
</evidence>
<comment type="similarity">
    <text evidence="1">Belongs to the TonB-dependent receptor family.</text>
</comment>
<dbReference type="PANTHER" id="PTHR40980">
    <property type="entry name" value="PLUG DOMAIN-CONTAINING PROTEIN"/>
    <property type="match status" value="1"/>
</dbReference>
<keyword evidence="1" id="KW-0472">Membrane</keyword>
<keyword evidence="1" id="KW-0798">TonB box</keyword>
<gene>
    <name evidence="6" type="ORF">N4G62_07425</name>
</gene>
<evidence type="ECO:0000256" key="2">
    <source>
        <dbReference type="SAM" id="MobiDB-lite"/>
    </source>
</evidence>
<dbReference type="CDD" id="cd01347">
    <property type="entry name" value="ligand_gated_channel"/>
    <property type="match status" value="1"/>
</dbReference>
<comment type="subcellular location">
    <subcellularLocation>
        <location evidence="1">Cell outer membrane</location>
    </subcellularLocation>
</comment>
<dbReference type="Pfam" id="PF07715">
    <property type="entry name" value="Plug"/>
    <property type="match status" value="1"/>
</dbReference>
<organism evidence="6 7">
    <name type="scientific">Sphingomonas sanguinis</name>
    <dbReference type="NCBI Taxonomy" id="33051"/>
    <lineage>
        <taxon>Bacteria</taxon>
        <taxon>Pseudomonadati</taxon>
        <taxon>Pseudomonadota</taxon>
        <taxon>Alphaproteobacteria</taxon>
        <taxon>Sphingomonadales</taxon>
        <taxon>Sphingomonadaceae</taxon>
        <taxon>Sphingomonas</taxon>
    </lineage>
</organism>
<feature type="region of interest" description="Disordered" evidence="2">
    <location>
        <begin position="28"/>
        <end position="48"/>
    </location>
</feature>
<dbReference type="NCBIfam" id="TIGR01782">
    <property type="entry name" value="TonB-Xanth-Caul"/>
    <property type="match status" value="1"/>
</dbReference>
<evidence type="ECO:0000259" key="5">
    <source>
        <dbReference type="Pfam" id="PF07715"/>
    </source>
</evidence>
<dbReference type="PANTHER" id="PTHR40980:SF3">
    <property type="entry name" value="TONB-DEPENDENT RECEPTOR-LIKE BETA-BARREL DOMAIN-CONTAINING PROTEIN"/>
    <property type="match status" value="1"/>
</dbReference>
<evidence type="ECO:0000259" key="4">
    <source>
        <dbReference type="Pfam" id="PF00593"/>
    </source>
</evidence>
<feature type="chain" id="PRO_5046668725" evidence="3">
    <location>
        <begin position="21"/>
        <end position="949"/>
    </location>
</feature>
<keyword evidence="6" id="KW-0675">Receptor</keyword>
<accession>A0ABU5LPJ9</accession>
<proteinExistence type="inferred from homology"/>
<dbReference type="Proteomes" id="UP001292182">
    <property type="component" value="Unassembled WGS sequence"/>
</dbReference>
<evidence type="ECO:0000313" key="6">
    <source>
        <dbReference type="EMBL" id="MDZ7281855.1"/>
    </source>
</evidence>
<comment type="caution">
    <text evidence="6">The sequence shown here is derived from an EMBL/GenBank/DDBJ whole genome shotgun (WGS) entry which is preliminary data.</text>
</comment>
<feature type="domain" description="TonB-dependent receptor-like beta-barrel" evidence="4">
    <location>
        <begin position="594"/>
        <end position="916"/>
    </location>
</feature>
<keyword evidence="7" id="KW-1185">Reference proteome</keyword>
<dbReference type="EMBL" id="JAOBTW010000007">
    <property type="protein sequence ID" value="MDZ7281855.1"/>
    <property type="molecule type" value="Genomic_DNA"/>
</dbReference>
<dbReference type="InterPro" id="IPR000531">
    <property type="entry name" value="Beta-barrel_TonB"/>
</dbReference>
<dbReference type="RefSeq" id="WP_219019278.1">
    <property type="nucleotide sequence ID" value="NZ_CP079203.1"/>
</dbReference>
<name>A0ABU5LPJ9_9SPHN</name>
<feature type="signal peptide" evidence="3">
    <location>
        <begin position="1"/>
        <end position="20"/>
    </location>
</feature>
<evidence type="ECO:0000313" key="7">
    <source>
        <dbReference type="Proteomes" id="UP001292182"/>
    </source>
</evidence>
<dbReference type="InterPro" id="IPR010104">
    <property type="entry name" value="TonB_rcpt_bac"/>
</dbReference>
<reference evidence="7" key="1">
    <citation type="submission" date="2023-07" db="EMBL/GenBank/DDBJ databases">
        <title>Whole genome sequence analysis of rice epiphytic Sphingomonas sanguinis OsEp_Plm_15B2.</title>
        <authorList>
            <person name="Sahu K.P."/>
            <person name="Asharani P."/>
            <person name="Reddy B."/>
            <person name="Kumar A."/>
        </authorList>
    </citation>
    <scope>NUCLEOTIDE SEQUENCE [LARGE SCALE GENOMIC DNA]</scope>
    <source>
        <strain evidence="7">OsEp_Plm_15B2</strain>
    </source>
</reference>
<evidence type="ECO:0000256" key="1">
    <source>
        <dbReference type="RuleBase" id="RU003357"/>
    </source>
</evidence>
<sequence>MKKAYWLCAVASIALPGALAAQTTPTAATQQPADVQSGEGATAGDPDSGDIIVTGIRASLKSSAAIKRNSTMIVDAVSAEDVGKFPDVNIADSLQRVTGVAIDRSGGEGQFITVRGLGPQFNTVLVNGRVMATDNPGREFSFDVLSPNMIQRTEIYKSTVPQLQEGGIGATVNIITAKPLEGKTGAHVTLSAGGMYDTLAKKTSPDFSGTASFANKDKTVGLVVAASYTKRYSAFDQFAIHGWLPGSQGLINGTPNSTGLTAAALTNSAANIYTPRDSAFYHYDESRERLNVASTFQAKLSDRLLLTVDGLYSKFNVMSNGHYFGPFFTPRFIGLTANANGTVNGFNRPGTQFLNNNPALTDPALGDQRVTVSQNDNASTYGNRFSNSYQIGSNLKWSVADNLDLKFDASTTQAKNRTPGAFIVVGALAQSAPRYDLLPGVTMPIISNLGNVTDPSLMRAHYSSVGEGRVRDQGTEFHFDGDYRNEDDGPVKSILFGAAFNRRHKTQTNANNEDTVCTYCGYDIPVPANLLSPYTLQNYLPKISGSDKAPVNFLTFDPAAVLAYLSQPSVLAQARQGRTAAQQAAVAAQQLALPGGPFGLRDRPGQLLDVVEKVWAGYLNVGLGGPRWSGNVGFRVTDTSVVSSGFTQPILGIFVNPGDDNLNIPLGNPTAVNVRNHYRNFLPSANVKYNLTDRMLLRGAFSQTITRPTLTDLGVNNFYNGRVTAAVSGGGNPTLRPFKSTNYDLSYEFYISDISYVSVAGFYKEFSDFLEQQTLPIQIGQYTFQDTRTRNGATGSVAGVELGAQLTADRIVSGFLGGFGVAGNYTYVSDTAKRAANTNSACGYNGLSPHSANGSLFYQKYGIQARASYNWRSSFLRSCLSDYGQPENRRAYGQLDFSASYDITPAFQVYVQGVNLTNTYTFDYSVLEERVKNIQNFGTRFNFGVRASF</sequence>
<protein>
    <submittedName>
        <fullName evidence="6">TonB-dependent receptor</fullName>
    </submittedName>
</protein>